<comment type="caution">
    <text evidence="1">The sequence shown here is derived from an EMBL/GenBank/DDBJ whole genome shotgun (WGS) entry which is preliminary data.</text>
</comment>
<protein>
    <submittedName>
        <fullName evidence="1">Uncharacterized protein</fullName>
    </submittedName>
</protein>
<dbReference type="AlphaFoldDB" id="A0A1R1E536"/>
<gene>
    <name evidence="1" type="ORF">BK138_32990</name>
</gene>
<sequence>MLDLRDQVLAEVGVGDQADNEIREVRNIEANNLSERLQLPAARDELYQWGETLNSFLHKLDMSFEQQRRFGMNQKTRVSVVKTKFEKLHTLGIHKQKAWEYANKRTGLLENFQ</sequence>
<reference evidence="1 2" key="1">
    <citation type="submission" date="2016-11" db="EMBL/GenBank/DDBJ databases">
        <title>Paenibacillus species isolates.</title>
        <authorList>
            <person name="Beno S.M."/>
        </authorList>
    </citation>
    <scope>NUCLEOTIDE SEQUENCE [LARGE SCALE GENOMIC DNA]</scope>
    <source>
        <strain evidence="1 2">FSL R5-0378</strain>
    </source>
</reference>
<dbReference type="Proteomes" id="UP000187172">
    <property type="component" value="Unassembled WGS sequence"/>
</dbReference>
<dbReference type="RefSeq" id="WP_076176632.1">
    <property type="nucleotide sequence ID" value="NZ_MRTP01000020.1"/>
</dbReference>
<dbReference type="EMBL" id="MRTP01000020">
    <property type="protein sequence ID" value="OMF46911.1"/>
    <property type="molecule type" value="Genomic_DNA"/>
</dbReference>
<evidence type="ECO:0000313" key="2">
    <source>
        <dbReference type="Proteomes" id="UP000187172"/>
    </source>
</evidence>
<accession>A0A1R1E536</accession>
<organism evidence="1 2">
    <name type="scientific">Paenibacillus rhizosphaerae</name>
    <dbReference type="NCBI Taxonomy" id="297318"/>
    <lineage>
        <taxon>Bacteria</taxon>
        <taxon>Bacillati</taxon>
        <taxon>Bacillota</taxon>
        <taxon>Bacilli</taxon>
        <taxon>Bacillales</taxon>
        <taxon>Paenibacillaceae</taxon>
        <taxon>Paenibacillus</taxon>
    </lineage>
</organism>
<evidence type="ECO:0000313" key="1">
    <source>
        <dbReference type="EMBL" id="OMF46911.1"/>
    </source>
</evidence>
<name>A0A1R1E536_9BACL</name>
<keyword evidence="2" id="KW-1185">Reference proteome</keyword>
<dbReference type="STRING" id="297318.BK138_32990"/>
<proteinExistence type="predicted"/>